<keyword evidence="1" id="KW-1133">Transmembrane helix</keyword>
<dbReference type="RefSeq" id="WP_136434799.1">
    <property type="nucleotide sequence ID" value="NZ_QZEA01000016.1"/>
</dbReference>
<keyword evidence="1" id="KW-0812">Transmembrane</keyword>
<dbReference type="EMBL" id="SSTJ01000009">
    <property type="protein sequence ID" value="THG36960.1"/>
    <property type="molecule type" value="Genomic_DNA"/>
</dbReference>
<feature type="transmembrane region" description="Helical" evidence="1">
    <location>
        <begin position="87"/>
        <end position="109"/>
    </location>
</feature>
<protein>
    <submittedName>
        <fullName evidence="2">Uncharacterized protein</fullName>
    </submittedName>
</protein>
<evidence type="ECO:0000313" key="2">
    <source>
        <dbReference type="EMBL" id="THG36960.1"/>
    </source>
</evidence>
<dbReference type="AlphaFoldDB" id="A0A4S4G0L0"/>
<evidence type="ECO:0000256" key="1">
    <source>
        <dbReference type="SAM" id="Phobius"/>
    </source>
</evidence>
<keyword evidence="1" id="KW-0472">Membrane</keyword>
<gene>
    <name evidence="2" type="ORF">E5986_07785</name>
</gene>
<proteinExistence type="predicted"/>
<reference evidence="2 3" key="1">
    <citation type="submission" date="2019-04" db="EMBL/GenBank/DDBJ databases">
        <title>Microbes associate with the intestines of laboratory mice.</title>
        <authorList>
            <person name="Navarre W."/>
            <person name="Wong E."/>
            <person name="Huang K.C."/>
            <person name="Tropini C."/>
            <person name="Ng K."/>
            <person name="Yu B."/>
        </authorList>
    </citation>
    <scope>NUCLEOTIDE SEQUENCE [LARGE SCALE GENOMIC DNA]</scope>
    <source>
        <strain evidence="2 3">NM80_B27</strain>
    </source>
</reference>
<organism evidence="2 3">
    <name type="scientific">Adlercreutzia caecimuris</name>
    <dbReference type="NCBI Taxonomy" id="671266"/>
    <lineage>
        <taxon>Bacteria</taxon>
        <taxon>Bacillati</taxon>
        <taxon>Actinomycetota</taxon>
        <taxon>Coriobacteriia</taxon>
        <taxon>Eggerthellales</taxon>
        <taxon>Eggerthellaceae</taxon>
        <taxon>Adlercreutzia</taxon>
    </lineage>
</organism>
<evidence type="ECO:0000313" key="3">
    <source>
        <dbReference type="Proteomes" id="UP000308978"/>
    </source>
</evidence>
<comment type="caution">
    <text evidence="2">The sequence shown here is derived from an EMBL/GenBank/DDBJ whole genome shotgun (WGS) entry which is preliminary data.</text>
</comment>
<feature type="transmembrane region" description="Helical" evidence="1">
    <location>
        <begin position="51"/>
        <end position="75"/>
    </location>
</feature>
<dbReference type="Proteomes" id="UP000308978">
    <property type="component" value="Unassembled WGS sequence"/>
</dbReference>
<feature type="transmembrane region" description="Helical" evidence="1">
    <location>
        <begin position="12"/>
        <end position="39"/>
    </location>
</feature>
<feature type="transmembrane region" description="Helical" evidence="1">
    <location>
        <begin position="115"/>
        <end position="133"/>
    </location>
</feature>
<sequence length="144" mass="14247">MTSGQTPIGMRYLRAFSYLLGLCGVIGCVAGIAIVYQAFADGGAAEVSLPLGSAVFGIAAIAAEGVTIAAGVLGVAASCNQRRAGALYTTALAGLVATVLGLGLCYATGAGVPTSLVFNGLLMVICAVIANNLRKSPPQDGPEL</sequence>
<name>A0A4S4G0L0_9ACTN</name>
<accession>A0A4S4G0L0</accession>